<dbReference type="GO" id="GO:0009102">
    <property type="term" value="P:biotin biosynthetic process"/>
    <property type="evidence" value="ECO:0007669"/>
    <property type="project" value="TreeGrafter"/>
</dbReference>
<evidence type="ECO:0000313" key="8">
    <source>
        <dbReference type="EMBL" id="QEU81737.1"/>
    </source>
</evidence>
<dbReference type="KEGG" id="ssub:CP968_28705"/>
<dbReference type="GO" id="GO:0030170">
    <property type="term" value="F:pyridoxal phosphate binding"/>
    <property type="evidence" value="ECO:0007669"/>
    <property type="project" value="InterPro"/>
</dbReference>
<dbReference type="EC" id="2.3.1.47" evidence="2"/>
<dbReference type="InterPro" id="IPR050087">
    <property type="entry name" value="AON_synthase_class-II"/>
</dbReference>
<gene>
    <name evidence="7" type="primary">cqsA</name>
    <name evidence="8" type="ORF">CP968_28705</name>
    <name evidence="7" type="ORF">GCM10010371_61610</name>
</gene>
<dbReference type="InterPro" id="IPR004839">
    <property type="entry name" value="Aminotransferase_I/II_large"/>
</dbReference>
<evidence type="ECO:0000256" key="5">
    <source>
        <dbReference type="ARBA" id="ARBA00047715"/>
    </source>
</evidence>
<keyword evidence="4" id="KW-0663">Pyridoxal phosphate</keyword>
<evidence type="ECO:0000256" key="4">
    <source>
        <dbReference type="ARBA" id="ARBA00022898"/>
    </source>
</evidence>
<dbReference type="Proteomes" id="UP000634660">
    <property type="component" value="Unassembled WGS sequence"/>
</dbReference>
<dbReference type="SUPFAM" id="SSF53383">
    <property type="entry name" value="PLP-dependent transferases"/>
    <property type="match status" value="1"/>
</dbReference>
<dbReference type="InterPro" id="IPR015422">
    <property type="entry name" value="PyrdxlP-dep_Trfase_small"/>
</dbReference>
<dbReference type="Pfam" id="PF00155">
    <property type="entry name" value="Aminotran_1_2"/>
    <property type="match status" value="1"/>
</dbReference>
<dbReference type="PANTHER" id="PTHR13693:SF100">
    <property type="entry name" value="8-AMINO-7-OXONONANOATE SYNTHASE"/>
    <property type="match status" value="1"/>
</dbReference>
<dbReference type="Proteomes" id="UP000326831">
    <property type="component" value="Chromosome"/>
</dbReference>
<dbReference type="InterPro" id="IPR015421">
    <property type="entry name" value="PyrdxlP-dep_Trfase_major"/>
</dbReference>
<keyword evidence="9" id="KW-1185">Reference proteome</keyword>
<evidence type="ECO:0000256" key="3">
    <source>
        <dbReference type="ARBA" id="ARBA00022679"/>
    </source>
</evidence>
<evidence type="ECO:0000256" key="2">
    <source>
        <dbReference type="ARBA" id="ARBA00013187"/>
    </source>
</evidence>
<name>A0A5P2UY87_9ACTN</name>
<dbReference type="Gene3D" id="3.90.1150.10">
    <property type="entry name" value="Aspartate Aminotransferase, domain 1"/>
    <property type="match status" value="1"/>
</dbReference>
<protein>
    <recommendedName>
        <fullName evidence="2">8-amino-7-oxononanoate synthase</fullName>
        <ecNumber evidence="2">2.3.1.47</ecNumber>
    </recommendedName>
</protein>
<comment type="cofactor">
    <cofactor evidence="1">
        <name>pyridoxal 5'-phosphate</name>
        <dbReference type="ChEBI" id="CHEBI:597326"/>
    </cofactor>
</comment>
<sequence>MTATTTAAPRLPAPFRLGIERHMQRVRRDWDGSHPLHGRPPGPDAVVVNSNDYLALARHPRIVRAMTEALDADGAGALMSGVFLHGDHPQLRLERELAAHVGAPAGILCQSGWAANTGLLQTLTEPGTPVYIDMMAHMSLWEGARIAGAAIHRFRHNDTDHLRRRIGDHGPGVILVDSVYSTDGSTCPLRETADLAAEYDCVLVVDESHSLGTHGDLGDGMTAGLGLTDRVHFRTASLSKAFAGRAGFIASCDASFTGHFKMGSHPAVFSSTLLPHDLAGLAETLALIREDTWRRTRLHGISTRVRGELSAAGLDLHDSRSHILALVAGDERQVMALRDTLEDRGVFGSVFCPPATPRTRSLVRISLHAGLSDLQVDRLITACLRTRSAAPVRRP</sequence>
<reference evidence="7" key="1">
    <citation type="journal article" date="2014" name="Int. J. Syst. Evol. Microbiol.">
        <title>Complete genome sequence of Corynebacterium casei LMG S-19264T (=DSM 44701T), isolated from a smear-ripened cheese.</title>
        <authorList>
            <consortium name="US DOE Joint Genome Institute (JGI-PGF)"/>
            <person name="Walter F."/>
            <person name="Albersmeier A."/>
            <person name="Kalinowski J."/>
            <person name="Ruckert C."/>
        </authorList>
    </citation>
    <scope>NUCLEOTIDE SEQUENCE</scope>
    <source>
        <strain evidence="7">JCM 4834</strain>
    </source>
</reference>
<dbReference type="AlphaFoldDB" id="A0A5P2UY87"/>
<evidence type="ECO:0000259" key="6">
    <source>
        <dbReference type="Pfam" id="PF00155"/>
    </source>
</evidence>
<reference evidence="7" key="3">
    <citation type="submission" date="2020-09" db="EMBL/GenBank/DDBJ databases">
        <authorList>
            <person name="Sun Q."/>
            <person name="Ohkuma M."/>
        </authorList>
    </citation>
    <scope>NUCLEOTIDE SEQUENCE</scope>
    <source>
        <strain evidence="7">JCM 4834</strain>
    </source>
</reference>
<comment type="catalytic activity">
    <reaction evidence="5">
        <text>6-carboxyhexanoyl-[ACP] + L-alanine + H(+) = (8S)-8-amino-7-oxononanoate + holo-[ACP] + CO2</text>
        <dbReference type="Rhea" id="RHEA:42288"/>
        <dbReference type="Rhea" id="RHEA-COMP:9685"/>
        <dbReference type="Rhea" id="RHEA-COMP:9955"/>
        <dbReference type="ChEBI" id="CHEBI:15378"/>
        <dbReference type="ChEBI" id="CHEBI:16526"/>
        <dbReference type="ChEBI" id="CHEBI:57972"/>
        <dbReference type="ChEBI" id="CHEBI:64479"/>
        <dbReference type="ChEBI" id="CHEBI:78846"/>
        <dbReference type="ChEBI" id="CHEBI:149468"/>
        <dbReference type="EC" id="2.3.1.47"/>
    </reaction>
</comment>
<dbReference type="EMBL" id="BMVX01000034">
    <property type="protein sequence ID" value="GGZ93437.1"/>
    <property type="molecule type" value="Genomic_DNA"/>
</dbReference>
<dbReference type="Gene3D" id="3.40.640.10">
    <property type="entry name" value="Type I PLP-dependent aspartate aminotransferase-like (Major domain)"/>
    <property type="match status" value="1"/>
</dbReference>
<dbReference type="InterPro" id="IPR015424">
    <property type="entry name" value="PyrdxlP-dep_Trfase"/>
</dbReference>
<evidence type="ECO:0000313" key="7">
    <source>
        <dbReference type="EMBL" id="GGZ93437.1"/>
    </source>
</evidence>
<reference evidence="8 9" key="2">
    <citation type="submission" date="2017-09" db="EMBL/GenBank/DDBJ databases">
        <authorList>
            <person name="Lee N."/>
            <person name="Cho B.-K."/>
        </authorList>
    </citation>
    <scope>NUCLEOTIDE SEQUENCE [LARGE SCALE GENOMIC DNA]</scope>
    <source>
        <strain evidence="8 9">ATCC 27467</strain>
    </source>
</reference>
<dbReference type="RefSeq" id="WP_150520737.1">
    <property type="nucleotide sequence ID" value="NZ_BMVX01000034.1"/>
</dbReference>
<feature type="domain" description="Aminotransferase class I/classII large" evidence="6">
    <location>
        <begin position="46"/>
        <end position="381"/>
    </location>
</feature>
<accession>A0A5P2UY87</accession>
<evidence type="ECO:0000313" key="9">
    <source>
        <dbReference type="Proteomes" id="UP000326831"/>
    </source>
</evidence>
<keyword evidence="3" id="KW-0808">Transferase</keyword>
<dbReference type="OrthoDB" id="9807157at2"/>
<dbReference type="PANTHER" id="PTHR13693">
    <property type="entry name" value="CLASS II AMINOTRANSFERASE/8-AMINO-7-OXONONANOATE SYNTHASE"/>
    <property type="match status" value="1"/>
</dbReference>
<dbReference type="EMBL" id="CP023701">
    <property type="protein sequence ID" value="QEU81737.1"/>
    <property type="molecule type" value="Genomic_DNA"/>
</dbReference>
<proteinExistence type="predicted"/>
<dbReference type="NCBIfam" id="NF005526">
    <property type="entry name" value="PRK07179.1"/>
    <property type="match status" value="1"/>
</dbReference>
<dbReference type="GO" id="GO:0008710">
    <property type="term" value="F:8-amino-7-oxononanoate synthase activity"/>
    <property type="evidence" value="ECO:0007669"/>
    <property type="project" value="UniProtKB-EC"/>
</dbReference>
<organism evidence="8 9">
    <name type="scientific">Streptomyces subrutilus</name>
    <dbReference type="NCBI Taxonomy" id="36818"/>
    <lineage>
        <taxon>Bacteria</taxon>
        <taxon>Bacillati</taxon>
        <taxon>Actinomycetota</taxon>
        <taxon>Actinomycetes</taxon>
        <taxon>Kitasatosporales</taxon>
        <taxon>Streptomycetaceae</taxon>
        <taxon>Streptomyces</taxon>
    </lineage>
</organism>
<evidence type="ECO:0000256" key="1">
    <source>
        <dbReference type="ARBA" id="ARBA00001933"/>
    </source>
</evidence>